<proteinExistence type="predicted"/>
<keyword evidence="5" id="KW-0238">DNA-binding</keyword>
<evidence type="ECO:0000259" key="3">
    <source>
        <dbReference type="Pfam" id="PF12172"/>
    </source>
</evidence>
<dbReference type="Pfam" id="PF01796">
    <property type="entry name" value="OB_ChsH2_C"/>
    <property type="match status" value="1"/>
</dbReference>
<evidence type="ECO:0000313" key="6">
    <source>
        <dbReference type="Proteomes" id="UP000627984"/>
    </source>
</evidence>
<evidence type="ECO:0000313" key="5">
    <source>
        <dbReference type="EMBL" id="GGK93165.1"/>
    </source>
</evidence>
<dbReference type="PANTHER" id="PTHR34075:SF5">
    <property type="entry name" value="BLR3430 PROTEIN"/>
    <property type="match status" value="1"/>
</dbReference>
<dbReference type="RefSeq" id="WP_191897824.1">
    <property type="nucleotide sequence ID" value="NZ_BMQD01000027.1"/>
</dbReference>
<dbReference type="Pfam" id="PF13452">
    <property type="entry name" value="FAS1_DH_region"/>
    <property type="match status" value="1"/>
</dbReference>
<dbReference type="SUPFAM" id="SSF54637">
    <property type="entry name" value="Thioesterase/thiol ester dehydrase-isomerase"/>
    <property type="match status" value="1"/>
</dbReference>
<dbReference type="InterPro" id="IPR029069">
    <property type="entry name" value="HotDog_dom_sf"/>
</dbReference>
<reference evidence="5" key="1">
    <citation type="journal article" date="2014" name="Int. J. Syst. Evol. Microbiol.">
        <title>Complete genome sequence of Corynebacterium casei LMG S-19264T (=DSM 44701T), isolated from a smear-ripened cheese.</title>
        <authorList>
            <consortium name="US DOE Joint Genome Institute (JGI-PGF)"/>
            <person name="Walter F."/>
            <person name="Albersmeier A."/>
            <person name="Kalinowski J."/>
            <person name="Ruckert C."/>
        </authorList>
    </citation>
    <scope>NUCLEOTIDE SEQUENCE</scope>
    <source>
        <strain evidence="5">JCM 3093</strain>
    </source>
</reference>
<dbReference type="InterPro" id="IPR039569">
    <property type="entry name" value="FAS1-like_DH_region"/>
</dbReference>
<evidence type="ECO:0000256" key="1">
    <source>
        <dbReference type="SAM" id="MobiDB-lite"/>
    </source>
</evidence>
<dbReference type="InterPro" id="IPR012340">
    <property type="entry name" value="NA-bd_OB-fold"/>
</dbReference>
<reference evidence="5" key="2">
    <citation type="submission" date="2022-09" db="EMBL/GenBank/DDBJ databases">
        <authorList>
            <person name="Sun Q."/>
            <person name="Ohkuma M."/>
        </authorList>
    </citation>
    <scope>NUCLEOTIDE SEQUENCE</scope>
    <source>
        <strain evidence="5">JCM 3093</strain>
    </source>
</reference>
<feature type="domain" description="ChsH2 rubredoxin-like zinc ribbon" evidence="3">
    <location>
        <begin position="259"/>
        <end position="294"/>
    </location>
</feature>
<dbReference type="InterPro" id="IPR022002">
    <property type="entry name" value="ChsH2_Znr"/>
</dbReference>
<dbReference type="InterPro" id="IPR052513">
    <property type="entry name" value="Thioester_dehydratase-like"/>
</dbReference>
<dbReference type="InterPro" id="IPR002878">
    <property type="entry name" value="ChsH2_C"/>
</dbReference>
<dbReference type="PANTHER" id="PTHR34075">
    <property type="entry name" value="BLR3430 PROTEIN"/>
    <property type="match status" value="1"/>
</dbReference>
<dbReference type="Gene3D" id="3.10.129.10">
    <property type="entry name" value="Hotdog Thioesterase"/>
    <property type="match status" value="1"/>
</dbReference>
<dbReference type="AlphaFoldDB" id="A0AA37BN30"/>
<evidence type="ECO:0000259" key="4">
    <source>
        <dbReference type="Pfam" id="PF13452"/>
    </source>
</evidence>
<dbReference type="Pfam" id="PF12172">
    <property type="entry name" value="zf-ChsH2"/>
    <property type="match status" value="1"/>
</dbReference>
<dbReference type="GO" id="GO:0003677">
    <property type="term" value="F:DNA binding"/>
    <property type="evidence" value="ECO:0007669"/>
    <property type="project" value="UniProtKB-KW"/>
</dbReference>
<dbReference type="SUPFAM" id="SSF50249">
    <property type="entry name" value="Nucleic acid-binding proteins"/>
    <property type="match status" value="1"/>
</dbReference>
<gene>
    <name evidence="5" type="ORF">GCM10010126_60560</name>
</gene>
<comment type="caution">
    <text evidence="5">The sequence shown here is derived from an EMBL/GenBank/DDBJ whole genome shotgun (WGS) entry which is preliminary data.</text>
</comment>
<protein>
    <submittedName>
        <fullName evidence="5">DNA-binding protein</fullName>
    </submittedName>
</protein>
<feature type="compositionally biased region" description="Low complexity" evidence="1">
    <location>
        <begin position="7"/>
        <end position="21"/>
    </location>
</feature>
<dbReference type="EMBL" id="BMQD01000027">
    <property type="protein sequence ID" value="GGK93165.1"/>
    <property type="molecule type" value="Genomic_DNA"/>
</dbReference>
<accession>A0AA37BN30</accession>
<sequence>MSGRIGGPAASAGPGPETPGGRADGHASPGGRADDYKERLQAFTGRELSPLRLGPDPVNLPMIRHWVEAMEDGNPVHLDEAAARAAGRPGVVAPASMVQAWTMPGYAARRSQRTGAYGELLTLLEEGGYTSVVATDSEFEFHRELVPGDRVGVEEVVESISPEKTTALGAGRFVTTLKTYRDGGGEVVAVQRWRILWFDPARRPGGGPDGEGPREQPGQGGKEPAEASAGEPGAEARRDGGPGALRPRPALNRDNAFWFEAARGHRLVIQRCTGCKALRHPPGPCCPRCGSFDWDTAEASGRGHVYSYVVNHHPRHPAFEFPLVVALVELAEGIRLVTGLTGLAPEAVEIGMPVVLDWIDPDPDLSLPVFRPAGQEEH</sequence>
<feature type="region of interest" description="Disordered" evidence="1">
    <location>
        <begin position="1"/>
        <end position="37"/>
    </location>
</feature>
<dbReference type="Proteomes" id="UP000627984">
    <property type="component" value="Unassembled WGS sequence"/>
</dbReference>
<feature type="domain" description="FAS1-like dehydratase" evidence="4">
    <location>
        <begin position="56"/>
        <end position="189"/>
    </location>
</feature>
<organism evidence="5 6">
    <name type="scientific">Planomonospora parontospora</name>
    <dbReference type="NCBI Taxonomy" id="58119"/>
    <lineage>
        <taxon>Bacteria</taxon>
        <taxon>Bacillati</taxon>
        <taxon>Actinomycetota</taxon>
        <taxon>Actinomycetes</taxon>
        <taxon>Streptosporangiales</taxon>
        <taxon>Streptosporangiaceae</taxon>
        <taxon>Planomonospora</taxon>
    </lineage>
</organism>
<name>A0AA37BN30_9ACTN</name>
<feature type="region of interest" description="Disordered" evidence="1">
    <location>
        <begin position="200"/>
        <end position="248"/>
    </location>
</feature>
<evidence type="ECO:0000259" key="2">
    <source>
        <dbReference type="Pfam" id="PF01796"/>
    </source>
</evidence>
<feature type="domain" description="ChsH2 C-terminal OB-fold" evidence="2">
    <location>
        <begin position="298"/>
        <end position="358"/>
    </location>
</feature>